<sequence>MLFKLTTPKAAITGVDENGNKIGVGERLREAMVLPIAKPVKGVKMVAKIPR</sequence>
<gene>
    <name evidence="1" type="ORF">SAMN04488112_1257</name>
</gene>
<evidence type="ECO:0000313" key="2">
    <source>
        <dbReference type="Proteomes" id="UP000199387"/>
    </source>
</evidence>
<dbReference type="Proteomes" id="UP000199387">
    <property type="component" value="Unassembled WGS sequence"/>
</dbReference>
<protein>
    <submittedName>
        <fullName evidence="1">Uncharacterized protein</fullName>
    </submittedName>
</protein>
<organism evidence="1 2">
    <name type="scientific">Melghirimyces thermohalophilus</name>
    <dbReference type="NCBI Taxonomy" id="1236220"/>
    <lineage>
        <taxon>Bacteria</taxon>
        <taxon>Bacillati</taxon>
        <taxon>Bacillota</taxon>
        <taxon>Bacilli</taxon>
        <taxon>Bacillales</taxon>
        <taxon>Thermoactinomycetaceae</taxon>
        <taxon>Melghirimyces</taxon>
    </lineage>
</organism>
<name>A0A1G6R0H8_9BACL</name>
<accession>A0A1G6R0H8</accession>
<evidence type="ECO:0000313" key="1">
    <source>
        <dbReference type="EMBL" id="SDC97555.1"/>
    </source>
</evidence>
<reference evidence="1 2" key="1">
    <citation type="submission" date="2016-10" db="EMBL/GenBank/DDBJ databases">
        <authorList>
            <person name="de Groot N.N."/>
        </authorList>
    </citation>
    <scope>NUCLEOTIDE SEQUENCE [LARGE SCALE GENOMIC DNA]</scope>
    <source>
        <strain evidence="1 2">DSM 45514</strain>
    </source>
</reference>
<proteinExistence type="predicted"/>
<dbReference type="AlphaFoldDB" id="A0A1G6R0H8"/>
<keyword evidence="2" id="KW-1185">Reference proteome</keyword>
<dbReference type="RefSeq" id="WP_176758023.1">
    <property type="nucleotide sequence ID" value="NZ_FMZA01000025.1"/>
</dbReference>
<dbReference type="EMBL" id="FMZA01000025">
    <property type="protein sequence ID" value="SDC97555.1"/>
    <property type="molecule type" value="Genomic_DNA"/>
</dbReference>